<dbReference type="InterPro" id="IPR013325">
    <property type="entry name" value="RNA_pol_sigma_r2"/>
</dbReference>
<name>A0A6B8RVM5_9BACL</name>
<dbReference type="InterPro" id="IPR007627">
    <property type="entry name" value="RNA_pol_sigma70_r2"/>
</dbReference>
<evidence type="ECO:0000259" key="5">
    <source>
        <dbReference type="Pfam" id="PF04542"/>
    </source>
</evidence>
<dbReference type="PANTHER" id="PTHR43133">
    <property type="entry name" value="RNA POLYMERASE ECF-TYPE SIGMA FACTO"/>
    <property type="match status" value="1"/>
</dbReference>
<dbReference type="InterPro" id="IPR036388">
    <property type="entry name" value="WH-like_DNA-bd_sf"/>
</dbReference>
<feature type="domain" description="RNA polymerase sigma-70 region 2" evidence="5">
    <location>
        <begin position="3"/>
        <end position="64"/>
    </location>
</feature>
<organism evidence="7 8">
    <name type="scientific">Paenibacillus psychroresistens</name>
    <dbReference type="NCBI Taxonomy" id="1778678"/>
    <lineage>
        <taxon>Bacteria</taxon>
        <taxon>Bacillati</taxon>
        <taxon>Bacillota</taxon>
        <taxon>Bacilli</taxon>
        <taxon>Bacillales</taxon>
        <taxon>Paenibacillaceae</taxon>
        <taxon>Paenibacillus</taxon>
    </lineage>
</organism>
<evidence type="ECO:0000256" key="4">
    <source>
        <dbReference type="ARBA" id="ARBA00023163"/>
    </source>
</evidence>
<dbReference type="InterPro" id="IPR014284">
    <property type="entry name" value="RNA_pol_sigma-70_dom"/>
</dbReference>
<dbReference type="EMBL" id="CP034235">
    <property type="protein sequence ID" value="QGQ99922.1"/>
    <property type="molecule type" value="Genomic_DNA"/>
</dbReference>
<proteinExistence type="inferred from homology"/>
<dbReference type="InterPro" id="IPR013324">
    <property type="entry name" value="RNA_pol_sigma_r3/r4-like"/>
</dbReference>
<keyword evidence="3" id="KW-0731">Sigma factor</keyword>
<dbReference type="NCBIfam" id="TIGR02937">
    <property type="entry name" value="sigma70-ECF"/>
    <property type="match status" value="1"/>
</dbReference>
<dbReference type="SUPFAM" id="SSF88659">
    <property type="entry name" value="Sigma3 and sigma4 domains of RNA polymerase sigma factors"/>
    <property type="match status" value="1"/>
</dbReference>
<dbReference type="Gene3D" id="1.10.1740.10">
    <property type="match status" value="1"/>
</dbReference>
<dbReference type="PANTHER" id="PTHR43133:SF46">
    <property type="entry name" value="RNA POLYMERASE SIGMA-70 FACTOR ECF SUBFAMILY"/>
    <property type="match status" value="1"/>
</dbReference>
<evidence type="ECO:0000256" key="2">
    <source>
        <dbReference type="ARBA" id="ARBA00023015"/>
    </source>
</evidence>
<dbReference type="InterPro" id="IPR013249">
    <property type="entry name" value="RNA_pol_sigma70_r4_t2"/>
</dbReference>
<gene>
    <name evidence="7" type="ORF">EHS13_01845</name>
</gene>
<accession>A0A6B8RVM5</accession>
<dbReference type="Proteomes" id="UP000426246">
    <property type="component" value="Chromosome"/>
</dbReference>
<dbReference type="GO" id="GO:0003677">
    <property type="term" value="F:DNA binding"/>
    <property type="evidence" value="ECO:0007669"/>
    <property type="project" value="InterPro"/>
</dbReference>
<evidence type="ECO:0000256" key="3">
    <source>
        <dbReference type="ARBA" id="ARBA00023082"/>
    </source>
</evidence>
<comment type="similarity">
    <text evidence="1">Belongs to the sigma-70 factor family. ECF subfamily.</text>
</comment>
<protein>
    <submittedName>
        <fullName evidence="7">Sigma-70 family RNA polymerase sigma factor</fullName>
    </submittedName>
</protein>
<dbReference type="GO" id="GO:0006352">
    <property type="term" value="P:DNA-templated transcription initiation"/>
    <property type="evidence" value="ECO:0007669"/>
    <property type="project" value="InterPro"/>
</dbReference>
<dbReference type="Gene3D" id="1.10.10.10">
    <property type="entry name" value="Winged helix-like DNA-binding domain superfamily/Winged helix DNA-binding domain"/>
    <property type="match status" value="1"/>
</dbReference>
<dbReference type="KEGG" id="ppsc:EHS13_01845"/>
<sequence>MLTYGQDVWNYAFFMTRQAYLADDISQDVFFKAYSSIQTFRGEASIKTWLIAITRNIAINYRRSAFMRKVILVERIFYKDSHPSAENEALGCGQSHPIWDVVLKLPLKYREVLILDAKYELTMKEMSSVLGISEGAVKSRLSRARQKVAAIWKEEPEYEQA</sequence>
<feature type="domain" description="RNA polymerase sigma factor 70 region 4 type 2" evidence="6">
    <location>
        <begin position="98"/>
        <end position="147"/>
    </location>
</feature>
<dbReference type="Pfam" id="PF08281">
    <property type="entry name" value="Sigma70_r4_2"/>
    <property type="match status" value="1"/>
</dbReference>
<dbReference type="SUPFAM" id="SSF88946">
    <property type="entry name" value="Sigma2 domain of RNA polymerase sigma factors"/>
    <property type="match status" value="1"/>
</dbReference>
<keyword evidence="4" id="KW-0804">Transcription</keyword>
<dbReference type="Pfam" id="PF04542">
    <property type="entry name" value="Sigma70_r2"/>
    <property type="match status" value="1"/>
</dbReference>
<evidence type="ECO:0000313" key="8">
    <source>
        <dbReference type="Proteomes" id="UP000426246"/>
    </source>
</evidence>
<keyword evidence="8" id="KW-1185">Reference proteome</keyword>
<dbReference type="OrthoDB" id="9794508at2"/>
<dbReference type="AlphaFoldDB" id="A0A6B8RVM5"/>
<evidence type="ECO:0000256" key="1">
    <source>
        <dbReference type="ARBA" id="ARBA00010641"/>
    </source>
</evidence>
<evidence type="ECO:0000259" key="6">
    <source>
        <dbReference type="Pfam" id="PF08281"/>
    </source>
</evidence>
<dbReference type="GO" id="GO:0016987">
    <property type="term" value="F:sigma factor activity"/>
    <property type="evidence" value="ECO:0007669"/>
    <property type="project" value="UniProtKB-KW"/>
</dbReference>
<evidence type="ECO:0000313" key="7">
    <source>
        <dbReference type="EMBL" id="QGQ99922.1"/>
    </source>
</evidence>
<dbReference type="CDD" id="cd06171">
    <property type="entry name" value="Sigma70_r4"/>
    <property type="match status" value="1"/>
</dbReference>
<keyword evidence="2" id="KW-0805">Transcription regulation</keyword>
<dbReference type="InterPro" id="IPR039425">
    <property type="entry name" value="RNA_pol_sigma-70-like"/>
</dbReference>
<reference evidence="8" key="1">
    <citation type="submission" date="2018-11" db="EMBL/GenBank/DDBJ databases">
        <title>Complete genome sequence of Paenibacillus sp. ML311-T8.</title>
        <authorList>
            <person name="Nam Y.-D."/>
            <person name="Kang J."/>
            <person name="Chung W.-H."/>
            <person name="Park Y.S."/>
        </authorList>
    </citation>
    <scope>NUCLEOTIDE SEQUENCE [LARGE SCALE GENOMIC DNA]</scope>
    <source>
        <strain evidence="8">ML311-T8</strain>
    </source>
</reference>